<comment type="caution">
    <text evidence="6">The sequence shown here is derived from an EMBL/GenBank/DDBJ whole genome shotgun (WGS) entry which is preliminary data.</text>
</comment>
<evidence type="ECO:0000256" key="3">
    <source>
        <dbReference type="ARBA" id="ARBA00037931"/>
    </source>
</evidence>
<name>A0A261Y497_9FUNG</name>
<dbReference type="InterPro" id="IPR001680">
    <property type="entry name" value="WD40_rpt"/>
</dbReference>
<dbReference type="InterPro" id="IPR015943">
    <property type="entry name" value="WD40/YVTN_repeat-like_dom_sf"/>
</dbReference>
<dbReference type="AlphaFoldDB" id="A0A261Y497"/>
<dbReference type="PANTHER" id="PTHR19854:SF1">
    <property type="entry name" value="GUANINE NUCLEOTIDE-BINDING PROTEIN SUBUNIT BETA-LIKE PROTEIN 1"/>
    <property type="match status" value="1"/>
</dbReference>
<evidence type="ECO:0000313" key="7">
    <source>
        <dbReference type="Proteomes" id="UP000242875"/>
    </source>
</evidence>
<feature type="repeat" description="WD" evidence="5">
    <location>
        <begin position="12"/>
        <end position="53"/>
    </location>
</feature>
<dbReference type="EMBL" id="MVBO01000015">
    <property type="protein sequence ID" value="OZJ05423.1"/>
    <property type="molecule type" value="Genomic_DNA"/>
</dbReference>
<dbReference type="SMART" id="SM00320">
    <property type="entry name" value="WD40"/>
    <property type="match status" value="5"/>
</dbReference>
<evidence type="ECO:0000256" key="2">
    <source>
        <dbReference type="ARBA" id="ARBA00022737"/>
    </source>
</evidence>
<comment type="similarity">
    <text evidence="3">Belongs to the WD repeat ASA1 family.</text>
</comment>
<reference evidence="6 7" key="1">
    <citation type="journal article" date="2017" name="Mycologia">
        <title>Bifiguratus adelaidae, gen. et sp. nov., a new member of Mucoromycotina in endophytic and soil-dwelling habitats.</title>
        <authorList>
            <person name="Torres-Cruz T.J."/>
            <person name="Billingsley Tobias T.L."/>
            <person name="Almatruk M."/>
            <person name="Hesse C."/>
            <person name="Kuske C.R."/>
            <person name="Desiro A."/>
            <person name="Benucci G.M."/>
            <person name="Bonito G."/>
            <person name="Stajich J.E."/>
            <person name="Dunlap C."/>
            <person name="Arnold A.E."/>
            <person name="Porras-Alfaro A."/>
        </authorList>
    </citation>
    <scope>NUCLEOTIDE SEQUENCE [LARGE SCALE GENOMIC DNA]</scope>
    <source>
        <strain evidence="6 7">AZ0501</strain>
    </source>
</reference>
<dbReference type="OrthoDB" id="7668193at2759"/>
<dbReference type="PANTHER" id="PTHR19854">
    <property type="entry name" value="TRANSDUCIN BETA-LIKE 3"/>
    <property type="match status" value="1"/>
</dbReference>
<dbReference type="InterPro" id="IPR036322">
    <property type="entry name" value="WD40_repeat_dom_sf"/>
</dbReference>
<keyword evidence="7" id="KW-1185">Reference proteome</keyword>
<keyword evidence="2" id="KW-0677">Repeat</keyword>
<dbReference type="Proteomes" id="UP000242875">
    <property type="component" value="Unassembled WGS sequence"/>
</dbReference>
<gene>
    <name evidence="6" type="ORF">BZG36_01652</name>
</gene>
<accession>A0A261Y497</accession>
<evidence type="ECO:0000256" key="1">
    <source>
        <dbReference type="ARBA" id="ARBA00022574"/>
    </source>
</evidence>
<evidence type="ECO:0000313" key="6">
    <source>
        <dbReference type="EMBL" id="OZJ05423.1"/>
    </source>
</evidence>
<sequence>MSRPPPEPVYVLRGHEAEIHCVKFLWNNEYLATGDLSGRLCLWNLSTKRARASWKAHSESILAIESWQEDTLLSQARDNKTILWRLPQDFRVQSTEVGPEPEQIAVLDVGSMTFCRMALLSTEEGTGFIAAPNVAEPYMVDLFALPSGKRLLSRIGSSKPASKGIPSNDMCMAIKLFYAQSTTNIMMLAGYESGTVRLWALRSVLSLDLSSDSSFALSSSADNLIVKYALVSDNIVGNAEQVVLASFKTKRTGNSMVRIRDDGKIIGTVGWDGKARIFSAKTFKPLAVLDYHRDSLYTLDIAPVMTRSVGQTDASSQPTSSTALTIGSRSVERKAQHLLACAGKDERISLWDIY</sequence>
<keyword evidence="1 5" id="KW-0853">WD repeat</keyword>
<dbReference type="PROSITE" id="PS50294">
    <property type="entry name" value="WD_REPEATS_REGION"/>
    <property type="match status" value="1"/>
</dbReference>
<organism evidence="6 7">
    <name type="scientific">Bifiguratus adelaidae</name>
    <dbReference type="NCBI Taxonomy" id="1938954"/>
    <lineage>
        <taxon>Eukaryota</taxon>
        <taxon>Fungi</taxon>
        <taxon>Fungi incertae sedis</taxon>
        <taxon>Mucoromycota</taxon>
        <taxon>Mucoromycotina</taxon>
        <taxon>Endogonomycetes</taxon>
        <taxon>Endogonales</taxon>
        <taxon>Endogonales incertae sedis</taxon>
        <taxon>Bifiguratus</taxon>
    </lineage>
</organism>
<dbReference type="SUPFAM" id="SSF50978">
    <property type="entry name" value="WD40 repeat-like"/>
    <property type="match status" value="1"/>
</dbReference>
<dbReference type="Pfam" id="PF00400">
    <property type="entry name" value="WD40"/>
    <property type="match status" value="1"/>
</dbReference>
<proteinExistence type="inferred from homology"/>
<dbReference type="PROSITE" id="PS50082">
    <property type="entry name" value="WD_REPEATS_2"/>
    <property type="match status" value="1"/>
</dbReference>
<dbReference type="Gene3D" id="2.130.10.10">
    <property type="entry name" value="YVTN repeat-like/Quinoprotein amine dehydrogenase"/>
    <property type="match status" value="2"/>
</dbReference>
<protein>
    <recommendedName>
        <fullName evidence="4">ASTRA-associated protein 1</fullName>
    </recommendedName>
</protein>
<evidence type="ECO:0000256" key="5">
    <source>
        <dbReference type="PROSITE-ProRule" id="PRU00221"/>
    </source>
</evidence>
<evidence type="ECO:0000256" key="4">
    <source>
        <dbReference type="ARBA" id="ARBA00040563"/>
    </source>
</evidence>